<protein>
    <submittedName>
        <fullName evidence="2">Uncharacterized protein</fullName>
    </submittedName>
</protein>
<dbReference type="AlphaFoldDB" id="A0A9P5X812"/>
<keyword evidence="3" id="KW-1185">Reference proteome</keyword>
<gene>
    <name evidence="2" type="ORF">P691DRAFT_218194</name>
</gene>
<keyword evidence="1" id="KW-0812">Transmembrane</keyword>
<evidence type="ECO:0000313" key="2">
    <source>
        <dbReference type="EMBL" id="KAF9446188.1"/>
    </source>
</evidence>
<feature type="transmembrane region" description="Helical" evidence="1">
    <location>
        <begin position="54"/>
        <end position="72"/>
    </location>
</feature>
<proteinExistence type="predicted"/>
<keyword evidence="1" id="KW-1133">Transmembrane helix</keyword>
<organism evidence="2 3">
    <name type="scientific">Macrolepiota fuliginosa MF-IS2</name>
    <dbReference type="NCBI Taxonomy" id="1400762"/>
    <lineage>
        <taxon>Eukaryota</taxon>
        <taxon>Fungi</taxon>
        <taxon>Dikarya</taxon>
        <taxon>Basidiomycota</taxon>
        <taxon>Agaricomycotina</taxon>
        <taxon>Agaricomycetes</taxon>
        <taxon>Agaricomycetidae</taxon>
        <taxon>Agaricales</taxon>
        <taxon>Agaricineae</taxon>
        <taxon>Agaricaceae</taxon>
        <taxon>Macrolepiota</taxon>
    </lineage>
</organism>
<reference evidence="2" key="1">
    <citation type="submission" date="2020-11" db="EMBL/GenBank/DDBJ databases">
        <authorList>
            <consortium name="DOE Joint Genome Institute"/>
            <person name="Ahrendt S."/>
            <person name="Riley R."/>
            <person name="Andreopoulos W."/>
            <person name="Labutti K."/>
            <person name="Pangilinan J."/>
            <person name="Ruiz-Duenas F.J."/>
            <person name="Barrasa J.M."/>
            <person name="Sanchez-Garcia M."/>
            <person name="Camarero S."/>
            <person name="Miyauchi S."/>
            <person name="Serrano A."/>
            <person name="Linde D."/>
            <person name="Babiker R."/>
            <person name="Drula E."/>
            <person name="Ayuso-Fernandez I."/>
            <person name="Pacheco R."/>
            <person name="Padilla G."/>
            <person name="Ferreira P."/>
            <person name="Barriuso J."/>
            <person name="Kellner H."/>
            <person name="Castanera R."/>
            <person name="Alfaro M."/>
            <person name="Ramirez L."/>
            <person name="Pisabarro A.G."/>
            <person name="Kuo A."/>
            <person name="Tritt A."/>
            <person name="Lipzen A."/>
            <person name="He G."/>
            <person name="Yan M."/>
            <person name="Ng V."/>
            <person name="Cullen D."/>
            <person name="Martin F."/>
            <person name="Rosso M.-N."/>
            <person name="Henrissat B."/>
            <person name="Hibbett D."/>
            <person name="Martinez A.T."/>
            <person name="Grigoriev I.V."/>
        </authorList>
    </citation>
    <scope>NUCLEOTIDE SEQUENCE</scope>
    <source>
        <strain evidence="2">MF-IS2</strain>
    </source>
</reference>
<dbReference type="Proteomes" id="UP000807342">
    <property type="component" value="Unassembled WGS sequence"/>
</dbReference>
<dbReference type="OrthoDB" id="9451547at2759"/>
<dbReference type="EMBL" id="MU151259">
    <property type="protein sequence ID" value="KAF9446188.1"/>
    <property type="molecule type" value="Genomic_DNA"/>
</dbReference>
<keyword evidence="1" id="KW-0472">Membrane</keyword>
<comment type="caution">
    <text evidence="2">The sequence shown here is derived from an EMBL/GenBank/DDBJ whole genome shotgun (WGS) entry which is preliminary data.</text>
</comment>
<evidence type="ECO:0000313" key="3">
    <source>
        <dbReference type="Proteomes" id="UP000807342"/>
    </source>
</evidence>
<sequence>MSTLENCINRCALFEIIRSCVATVFACIRTVVHTNVPPLCHSAKSTRQQIKKRVVLMASTIIALEFMVIWAIEERVVAARIVRSIKCCMKLPMISDLEGYA</sequence>
<accession>A0A9P5X812</accession>
<evidence type="ECO:0000256" key="1">
    <source>
        <dbReference type="SAM" id="Phobius"/>
    </source>
</evidence>
<name>A0A9P5X812_9AGAR</name>